<accession>A0A0W8FCQ7</accession>
<dbReference type="GO" id="GO:0017116">
    <property type="term" value="F:single-stranded DNA helicase activity"/>
    <property type="evidence" value="ECO:0007669"/>
    <property type="project" value="TreeGrafter"/>
</dbReference>
<dbReference type="GO" id="GO:0003697">
    <property type="term" value="F:single-stranded DNA binding"/>
    <property type="evidence" value="ECO:0007669"/>
    <property type="project" value="TreeGrafter"/>
</dbReference>
<dbReference type="GO" id="GO:0005524">
    <property type="term" value="F:ATP binding"/>
    <property type="evidence" value="ECO:0007669"/>
    <property type="project" value="UniProtKB-KW"/>
</dbReference>
<keyword evidence="6 10" id="KW-0347">Helicase</keyword>
<dbReference type="Gene3D" id="3.30.1640.10">
    <property type="entry name" value="mini-chromosome maintenance (MCM) complex, chain A, domain 1"/>
    <property type="match status" value="1"/>
</dbReference>
<keyword evidence="3" id="KW-0235">DNA replication</keyword>
<dbReference type="Pfam" id="PF00493">
    <property type="entry name" value="MCM"/>
    <property type="match status" value="1"/>
</dbReference>
<dbReference type="SUPFAM" id="SSF52540">
    <property type="entry name" value="P-loop containing nucleoside triphosphate hydrolases"/>
    <property type="match status" value="1"/>
</dbReference>
<evidence type="ECO:0000256" key="3">
    <source>
        <dbReference type="ARBA" id="ARBA00022705"/>
    </source>
</evidence>
<keyword evidence="8" id="KW-0238">DNA-binding</keyword>
<feature type="domain" description="MCM C-terminal AAA(+) ATPase" evidence="9">
    <location>
        <begin position="274"/>
        <end position="481"/>
    </location>
</feature>
<dbReference type="Gene3D" id="3.40.50.300">
    <property type="entry name" value="P-loop containing nucleotide triphosphate hydrolases"/>
    <property type="match status" value="1"/>
</dbReference>
<organism evidence="10">
    <name type="scientific">hydrocarbon metagenome</name>
    <dbReference type="NCBI Taxonomy" id="938273"/>
    <lineage>
        <taxon>unclassified sequences</taxon>
        <taxon>metagenomes</taxon>
        <taxon>ecological metagenomes</taxon>
    </lineage>
</organism>
<dbReference type="SUPFAM" id="SSF50249">
    <property type="entry name" value="Nucleic acid-binding proteins"/>
    <property type="match status" value="1"/>
</dbReference>
<sequence length="694" mass="77878">MPADPVAKWEEFLRSRYWDEILKLADSYPDERSLKIQFSDLEKFDPDFAEELMENPDETIEAARTAILELDLPMDVYLDRAHVRIVELPRNFKTRELRSDHIGKLLAIDGLVRTATEVRPKIVSAAFQCQRCGFTFFKEQTGNKFEDQNLKCMNQACDRGGPFKLLLAQSKFVDAQKIRVQESPEDLRGGQQPQTLDVELEDDLAGRIFPGDRVIVNGVLKSYQRTNPQQGKSTYFDLFHKGVSVEMKDQEFEEIDISAEDEEAIMEMSRDPEIYEKIKDSIAPSIYGYDDVKEALGLQLVSGFEKHLPDGARIRGDIHILLVGDPGIAKSQLLRYMVKLSPRGIYTSGKSSTSAGLTATAVKDELGDGRWTIEAGALVLADKGIAAIDEMDKMNNEDKSALHEAMEQQTISVAKAGVMATLKSRCSLLAAANPKLGRFDKYEPIAPQINLTPALMSRFDLIFVLTDDPDTKRDSAIAEHILKSNYAGELSTQKPWNPEISQEDIDNALTVIEPAIDPEMLRKYVAYARKNVFPTLTEEAKEFFLNYYVGLRTQGQDSNKPVPVTARQLEALIRLGEASARLRLSREVTGVDAQRVVKILEACLRKVGVDPETGFLDADIIASGTTKSTRDRTKSVMDIIKEVSRENQGPAPREDVLNRAEELGIERSKAEEIIDRMRRDGDVFEPRPGMLKLP</sequence>
<dbReference type="Gene3D" id="1.10.10.10">
    <property type="entry name" value="Winged helix-like DNA-binding domain superfamily/Winged helix DNA-binding domain"/>
    <property type="match status" value="1"/>
</dbReference>
<comment type="caution">
    <text evidence="10">The sequence shown here is derived from an EMBL/GenBank/DDBJ whole genome shotgun (WGS) entry which is preliminary data.</text>
</comment>
<dbReference type="GO" id="GO:0006260">
    <property type="term" value="P:DNA replication"/>
    <property type="evidence" value="ECO:0007669"/>
    <property type="project" value="UniProtKB-KW"/>
</dbReference>
<keyword evidence="5" id="KW-0378">Hydrolase</keyword>
<proteinExistence type="inferred from homology"/>
<dbReference type="FunFam" id="2.20.28.10:FF:000003">
    <property type="entry name" value="DNA helicase"/>
    <property type="match status" value="1"/>
</dbReference>
<comment type="similarity">
    <text evidence="1">Belongs to the MCM family.</text>
</comment>
<dbReference type="PANTHER" id="PTHR11630">
    <property type="entry name" value="DNA REPLICATION LICENSING FACTOR MCM FAMILY MEMBER"/>
    <property type="match status" value="1"/>
</dbReference>
<dbReference type="AlphaFoldDB" id="A0A0W8FCQ7"/>
<dbReference type="InterPro" id="IPR031327">
    <property type="entry name" value="MCM"/>
</dbReference>
<dbReference type="Gene3D" id="2.40.50.140">
    <property type="entry name" value="Nucleic acid-binding proteins"/>
    <property type="match status" value="1"/>
</dbReference>
<dbReference type="Pfam" id="PF14551">
    <property type="entry name" value="MCM_N"/>
    <property type="match status" value="1"/>
</dbReference>
<dbReference type="FunFam" id="3.40.50.300:FF:000826">
    <property type="entry name" value="Replicative DNA helicase Mcm"/>
    <property type="match status" value="1"/>
</dbReference>
<dbReference type="PANTHER" id="PTHR11630:SF66">
    <property type="entry name" value="DNA REPLICATION LICENSING FACTOR MCM4"/>
    <property type="match status" value="1"/>
</dbReference>
<dbReference type="InterPro" id="IPR036388">
    <property type="entry name" value="WH-like_DNA-bd_sf"/>
</dbReference>
<dbReference type="Pfam" id="PF17855">
    <property type="entry name" value="MCM_lid"/>
    <property type="match status" value="1"/>
</dbReference>
<dbReference type="InterPro" id="IPR027925">
    <property type="entry name" value="MCM_N"/>
</dbReference>
<dbReference type="Gene3D" id="2.20.28.10">
    <property type="match status" value="1"/>
</dbReference>
<evidence type="ECO:0000256" key="7">
    <source>
        <dbReference type="ARBA" id="ARBA00022840"/>
    </source>
</evidence>
<dbReference type="GO" id="GO:0042555">
    <property type="term" value="C:MCM complex"/>
    <property type="evidence" value="ECO:0007669"/>
    <property type="project" value="TreeGrafter"/>
</dbReference>
<name>A0A0W8FCQ7_9ZZZZ</name>
<keyword evidence="4" id="KW-0547">Nucleotide-binding</keyword>
<evidence type="ECO:0000256" key="6">
    <source>
        <dbReference type="ARBA" id="ARBA00022806"/>
    </source>
</evidence>
<evidence type="ECO:0000313" key="10">
    <source>
        <dbReference type="EMBL" id="KUG18665.1"/>
    </source>
</evidence>
<evidence type="ECO:0000256" key="4">
    <source>
        <dbReference type="ARBA" id="ARBA00022741"/>
    </source>
</evidence>
<dbReference type="InterPro" id="IPR027417">
    <property type="entry name" value="P-loop_NTPase"/>
</dbReference>
<dbReference type="InterPro" id="IPR048907">
    <property type="entry name" value="WHD_MCM_arc"/>
</dbReference>
<evidence type="ECO:0000259" key="9">
    <source>
        <dbReference type="PROSITE" id="PS50051"/>
    </source>
</evidence>
<dbReference type="PROSITE" id="PS50051">
    <property type="entry name" value="MCM_2"/>
    <property type="match status" value="1"/>
</dbReference>
<dbReference type="GO" id="GO:0016787">
    <property type="term" value="F:hydrolase activity"/>
    <property type="evidence" value="ECO:0007669"/>
    <property type="project" value="UniProtKB-KW"/>
</dbReference>
<dbReference type="EMBL" id="LNQE01001369">
    <property type="protein sequence ID" value="KUG18665.1"/>
    <property type="molecule type" value="Genomic_DNA"/>
</dbReference>
<reference evidence="10" key="1">
    <citation type="journal article" date="2015" name="Proc. Natl. Acad. Sci. U.S.A.">
        <title>Networks of energetic and metabolic interactions define dynamics in microbial communities.</title>
        <authorList>
            <person name="Embree M."/>
            <person name="Liu J.K."/>
            <person name="Al-Bassam M.M."/>
            <person name="Zengler K."/>
        </authorList>
    </citation>
    <scope>NUCLEOTIDE SEQUENCE</scope>
</reference>
<dbReference type="PRINTS" id="PR01657">
    <property type="entry name" value="MCMFAMILY"/>
</dbReference>
<dbReference type="Pfam" id="PF17207">
    <property type="entry name" value="MCM_OB"/>
    <property type="match status" value="1"/>
</dbReference>
<evidence type="ECO:0000256" key="1">
    <source>
        <dbReference type="ARBA" id="ARBA00008010"/>
    </source>
</evidence>
<evidence type="ECO:0000256" key="5">
    <source>
        <dbReference type="ARBA" id="ARBA00022801"/>
    </source>
</evidence>
<evidence type="ECO:0000256" key="8">
    <source>
        <dbReference type="ARBA" id="ARBA00023125"/>
    </source>
</evidence>
<dbReference type="InterPro" id="IPR001208">
    <property type="entry name" value="MCM_dom"/>
</dbReference>
<dbReference type="SMART" id="SM00350">
    <property type="entry name" value="MCM"/>
    <property type="match status" value="1"/>
</dbReference>
<dbReference type="Pfam" id="PF21120">
    <property type="entry name" value="WHD_MCM_arc"/>
    <property type="match status" value="1"/>
</dbReference>
<dbReference type="InterPro" id="IPR041562">
    <property type="entry name" value="MCM_lid"/>
</dbReference>
<keyword evidence="7" id="KW-0067">ATP-binding</keyword>
<protein>
    <recommendedName>
        <fullName evidence="2">DNA helicase</fullName>
        <ecNumber evidence="2">3.6.4.12</ecNumber>
    </recommendedName>
</protein>
<dbReference type="InterPro" id="IPR012340">
    <property type="entry name" value="NA-bd_OB-fold"/>
</dbReference>
<dbReference type="InterPro" id="IPR033762">
    <property type="entry name" value="MCM_OB"/>
</dbReference>
<dbReference type="EC" id="3.6.4.12" evidence="2"/>
<evidence type="ECO:0000256" key="2">
    <source>
        <dbReference type="ARBA" id="ARBA00012551"/>
    </source>
</evidence>
<gene>
    <name evidence="10" type="ORF">ASZ90_011592</name>
</gene>